<organism evidence="2 3">
    <name type="scientific">Kushneria avicenniae</name>
    <dbReference type="NCBI Taxonomy" id="402385"/>
    <lineage>
        <taxon>Bacteria</taxon>
        <taxon>Pseudomonadati</taxon>
        <taxon>Pseudomonadota</taxon>
        <taxon>Gammaproteobacteria</taxon>
        <taxon>Oceanospirillales</taxon>
        <taxon>Halomonadaceae</taxon>
        <taxon>Kushneria</taxon>
    </lineage>
</organism>
<evidence type="ECO:0008006" key="4">
    <source>
        <dbReference type="Google" id="ProtNLM"/>
    </source>
</evidence>
<accession>A0A1I1JHC5</accession>
<feature type="signal peptide" evidence="1">
    <location>
        <begin position="1"/>
        <end position="24"/>
    </location>
</feature>
<evidence type="ECO:0000313" key="3">
    <source>
        <dbReference type="Proteomes" id="UP000199046"/>
    </source>
</evidence>
<reference evidence="3" key="1">
    <citation type="submission" date="2016-10" db="EMBL/GenBank/DDBJ databases">
        <authorList>
            <person name="Varghese N."/>
            <person name="Submissions S."/>
        </authorList>
    </citation>
    <scope>NUCLEOTIDE SEQUENCE [LARGE SCALE GENOMIC DNA]</scope>
    <source>
        <strain evidence="3">DSM 23439</strain>
    </source>
</reference>
<protein>
    <recommendedName>
        <fullName evidence="4">Lipoprotein</fullName>
    </recommendedName>
</protein>
<name>A0A1I1JHC5_9GAMM</name>
<evidence type="ECO:0000313" key="2">
    <source>
        <dbReference type="EMBL" id="SFC47917.1"/>
    </source>
</evidence>
<keyword evidence="1" id="KW-0732">Signal</keyword>
<proteinExistence type="predicted"/>
<evidence type="ECO:0000256" key="1">
    <source>
        <dbReference type="SAM" id="SignalP"/>
    </source>
</evidence>
<dbReference type="Proteomes" id="UP000199046">
    <property type="component" value="Unassembled WGS sequence"/>
</dbReference>
<sequence length="200" mass="22347">MTSYRMLGLLPLVALLSACGDHQAASESNFRSALEDDVGNMGPAICLESPAPRMPFVMHQRVISQNPEMADRARRANALVEAGLLERENISDGRQRYSLTDEGRESYARARGLEQGGFCFGKVRIESVDNFTPAQAIDGGFTVSHVRYSYKVRDIPGWAENDSLRKAYKGGLEGLDETMHKRAMMIQTNKGWQTERRFAE</sequence>
<dbReference type="OrthoDB" id="8637570at2"/>
<dbReference type="EMBL" id="FOLY01000003">
    <property type="protein sequence ID" value="SFC47917.1"/>
    <property type="molecule type" value="Genomic_DNA"/>
</dbReference>
<feature type="chain" id="PRO_5011663918" description="Lipoprotein" evidence="1">
    <location>
        <begin position="25"/>
        <end position="200"/>
    </location>
</feature>
<gene>
    <name evidence="2" type="ORF">SAMN05421848_1567</name>
</gene>
<dbReference type="PROSITE" id="PS51257">
    <property type="entry name" value="PROKAR_LIPOPROTEIN"/>
    <property type="match status" value="1"/>
</dbReference>
<dbReference type="AlphaFoldDB" id="A0A1I1JHC5"/>
<dbReference type="STRING" id="402385.SAMN05421848_1567"/>
<dbReference type="RefSeq" id="WP_090132618.1">
    <property type="nucleotide sequence ID" value="NZ_FOLY01000003.1"/>
</dbReference>
<keyword evidence="3" id="KW-1185">Reference proteome</keyword>